<dbReference type="AlphaFoldDB" id="F4S642"/>
<dbReference type="InParanoid" id="F4S642"/>
<dbReference type="EMBL" id="GL883153">
    <property type="protein sequence ID" value="EGF99869.1"/>
    <property type="molecule type" value="Genomic_DNA"/>
</dbReference>
<dbReference type="GeneID" id="18924638"/>
<evidence type="ECO:0000313" key="2">
    <source>
        <dbReference type="EMBL" id="EGF99869.1"/>
    </source>
</evidence>
<keyword evidence="3" id="KW-1185">Reference proteome</keyword>
<reference evidence="3" key="1">
    <citation type="journal article" date="2011" name="Proc. Natl. Acad. Sci. U.S.A.">
        <title>Obligate biotrophy features unraveled by the genomic analysis of rust fungi.</title>
        <authorList>
            <person name="Duplessis S."/>
            <person name="Cuomo C.A."/>
            <person name="Lin Y.-C."/>
            <person name="Aerts A."/>
            <person name="Tisserant E."/>
            <person name="Veneault-Fourrey C."/>
            <person name="Joly D.L."/>
            <person name="Hacquard S."/>
            <person name="Amselem J."/>
            <person name="Cantarel B.L."/>
            <person name="Chiu R."/>
            <person name="Coutinho P.M."/>
            <person name="Feau N."/>
            <person name="Field M."/>
            <person name="Frey P."/>
            <person name="Gelhaye E."/>
            <person name="Goldberg J."/>
            <person name="Grabherr M.G."/>
            <person name="Kodira C.D."/>
            <person name="Kohler A."/>
            <person name="Kuees U."/>
            <person name="Lindquist E.A."/>
            <person name="Lucas S.M."/>
            <person name="Mago R."/>
            <person name="Mauceli E."/>
            <person name="Morin E."/>
            <person name="Murat C."/>
            <person name="Pangilinan J.L."/>
            <person name="Park R."/>
            <person name="Pearson M."/>
            <person name="Quesneville H."/>
            <person name="Rouhier N."/>
            <person name="Sakthikumar S."/>
            <person name="Salamov A.A."/>
            <person name="Schmutz J."/>
            <person name="Selles B."/>
            <person name="Shapiro H."/>
            <person name="Tanguay P."/>
            <person name="Tuskan G.A."/>
            <person name="Henrissat B."/>
            <person name="Van de Peer Y."/>
            <person name="Rouze P."/>
            <person name="Ellis J.G."/>
            <person name="Dodds P.N."/>
            <person name="Schein J.E."/>
            <person name="Zhong S."/>
            <person name="Hamelin R.C."/>
            <person name="Grigoriev I.V."/>
            <person name="Szabo L.J."/>
            <person name="Martin F."/>
        </authorList>
    </citation>
    <scope>NUCLEOTIDE SEQUENCE [LARGE SCALE GENOMIC DNA]</scope>
    <source>
        <strain evidence="3">98AG31 / pathotype 3-4-7</strain>
    </source>
</reference>
<evidence type="ECO:0008006" key="4">
    <source>
        <dbReference type="Google" id="ProtNLM"/>
    </source>
</evidence>
<name>F4S642_MELLP</name>
<sequence length="894" mass="103135">MSKTVRLNIFWQILLLINLSPQNSALENKPTPLSIFQAFAEGNIWLDNSDHERGIMGQLNTSPSQNILTDHSQNQNEANKYPLSDSVSPWTPQVYSQKEVLSHSEEGYPASLRSHDENTDNDLRKYGNTQSHAERFSQPDLLKFAVPNSSGQKDHIFQEGEKGNCNSPSTFIELYDILYSQPTLLSSPNFLADKDQIIQEGEDVHCISPSSHIELSELLYPTQEHIDTQEKLKNINTIKKENHKNQPPGFEVFQRSQINWNFPFHAPSTFQASKSKEIERVLDPIQDYSISLDDLLGPERCLENHNKDSEDIHRDTHRRLLDVDHGLSNTESRKRKKKPENILHDQVSLQSVLPGDLPQTDFSDIDTPARKLHSSAKDFQGKNLLQELNLQSETRSIPKSRVALGPNHIRIQEIPTSSCSGSLVRFPLVDISRKDFRSSTKSRDLLPVLQRIGAYFVNTSPGLCYETTQWFEKLEKDMLENNNWDQSKAKLIYQAIKISHLKVTMCFLGLIAVFANSGGDEFSLDILLKEGWNLIKLNFEKWRPLNITDLNNSHIKTVTDFDSTINFRKKKYDWSNPEFRFHHLCHLKEPRKLTLDPVHHLILEWDKQRTTSQIFVTKFAWYHSQIQKFHDTYVKQRHGGFYGRGDIRNIAFKGVKVTGRYVTEAPEPANITHWYEICKSLSSSAQFHSPVGMALCQEVHSFFVSLIDNLLECYKGSYQGDVSSDGKALWEEDKELSDIKPHKMIFERIVKAISVAEYRVSVIFIGLVRALYQKEQSEHTFQLILKSAWEFLEGIFTKWKDFQFDQKLHEFFNGKVSISENSVVDYSDPEQLFHELLTYQDPSVFCMPIHCAQSLLKSWNNHLAYLQKSDPHEFDFVIKVLPDESPLTWARLLV</sequence>
<feature type="chain" id="PRO_5003322019" description="Secreted protein" evidence="1">
    <location>
        <begin position="26"/>
        <end position="894"/>
    </location>
</feature>
<evidence type="ECO:0000313" key="3">
    <source>
        <dbReference type="Proteomes" id="UP000001072"/>
    </source>
</evidence>
<dbReference type="KEGG" id="mlr:MELLADRAFT_112321"/>
<dbReference type="VEuPathDB" id="FungiDB:MELLADRAFT_112321"/>
<evidence type="ECO:0000256" key="1">
    <source>
        <dbReference type="SAM" id="SignalP"/>
    </source>
</evidence>
<protein>
    <recommendedName>
        <fullName evidence="4">Secreted protein</fullName>
    </recommendedName>
</protein>
<dbReference type="HOGENOM" id="CLU_315943_0_0_1"/>
<proteinExistence type="predicted"/>
<feature type="signal peptide" evidence="1">
    <location>
        <begin position="1"/>
        <end position="25"/>
    </location>
</feature>
<dbReference type="Proteomes" id="UP000001072">
    <property type="component" value="Unassembled WGS sequence"/>
</dbReference>
<organism evidence="3">
    <name type="scientific">Melampsora larici-populina (strain 98AG31 / pathotype 3-4-7)</name>
    <name type="common">Poplar leaf rust fungus</name>
    <dbReference type="NCBI Taxonomy" id="747676"/>
    <lineage>
        <taxon>Eukaryota</taxon>
        <taxon>Fungi</taxon>
        <taxon>Dikarya</taxon>
        <taxon>Basidiomycota</taxon>
        <taxon>Pucciniomycotina</taxon>
        <taxon>Pucciniomycetes</taxon>
        <taxon>Pucciniales</taxon>
        <taxon>Melampsoraceae</taxon>
        <taxon>Melampsora</taxon>
    </lineage>
</organism>
<dbReference type="OrthoDB" id="10438389at2759"/>
<accession>F4S642</accession>
<dbReference type="RefSeq" id="XP_007416860.1">
    <property type="nucleotide sequence ID" value="XM_007416798.1"/>
</dbReference>
<gene>
    <name evidence="2" type="ORF">MELLADRAFT_112321</name>
</gene>
<keyword evidence="1" id="KW-0732">Signal</keyword>